<dbReference type="InterPro" id="IPR009326">
    <property type="entry name" value="DUF984"/>
</dbReference>
<feature type="domain" description="ASCH" evidence="1">
    <location>
        <begin position="56"/>
        <end position="181"/>
    </location>
</feature>
<dbReference type="Gene3D" id="3.10.400.10">
    <property type="entry name" value="Sulfate adenylyltransferase"/>
    <property type="match status" value="1"/>
</dbReference>
<dbReference type="Proteomes" id="UP000186953">
    <property type="component" value="Unassembled WGS sequence"/>
</dbReference>
<dbReference type="PROSITE" id="PS51257">
    <property type="entry name" value="PROKAR_LIPOPROTEIN"/>
    <property type="match status" value="1"/>
</dbReference>
<dbReference type="EMBL" id="FTMA01000001">
    <property type="protein sequence ID" value="SIQ28836.1"/>
    <property type="molecule type" value="Genomic_DNA"/>
</dbReference>
<dbReference type="SUPFAM" id="SSF88697">
    <property type="entry name" value="PUA domain-like"/>
    <property type="match status" value="1"/>
</dbReference>
<evidence type="ECO:0000313" key="3">
    <source>
        <dbReference type="Proteomes" id="UP000186953"/>
    </source>
</evidence>
<reference evidence="3" key="1">
    <citation type="submission" date="2017-01" db="EMBL/GenBank/DDBJ databases">
        <authorList>
            <person name="Varghese N."/>
            <person name="Submissions S."/>
        </authorList>
    </citation>
    <scope>NUCLEOTIDE SEQUENCE [LARGE SCALE GENOMIC DNA]</scope>
    <source>
        <strain evidence="3">DSM 15366</strain>
    </source>
</reference>
<dbReference type="AlphaFoldDB" id="A0A1N6RJH4"/>
<dbReference type="Pfam" id="PF04266">
    <property type="entry name" value="ASCH"/>
    <property type="match status" value="1"/>
</dbReference>
<gene>
    <name evidence="2" type="ORF">SAMN05421797_1011302</name>
</gene>
<protein>
    <submittedName>
        <fullName evidence="2">Uncharacterized protein YhfF</fullName>
    </submittedName>
</protein>
<name>A0A1N6RJH4_9FLAO</name>
<accession>A0A1N6RJH4</accession>
<evidence type="ECO:0000313" key="2">
    <source>
        <dbReference type="EMBL" id="SIQ28836.1"/>
    </source>
</evidence>
<dbReference type="OrthoDB" id="9807542at2"/>
<dbReference type="SMART" id="SM01022">
    <property type="entry name" value="ASCH"/>
    <property type="match status" value="1"/>
</dbReference>
<dbReference type="CDD" id="cd06553">
    <property type="entry name" value="ASCH_Ef3133_like"/>
    <property type="match status" value="1"/>
</dbReference>
<dbReference type="PANTHER" id="PTHR39203:SF1">
    <property type="entry name" value="CYTOPLASMIC PROTEIN"/>
    <property type="match status" value="1"/>
</dbReference>
<dbReference type="InterPro" id="IPR007374">
    <property type="entry name" value="ASCH_domain"/>
</dbReference>
<dbReference type="PANTHER" id="PTHR39203">
    <property type="entry name" value="CYTOPLASMIC PROTEIN-RELATED"/>
    <property type="match status" value="1"/>
</dbReference>
<dbReference type="RefSeq" id="WP_084181990.1">
    <property type="nucleotide sequence ID" value="NZ_FTMA01000001.1"/>
</dbReference>
<evidence type="ECO:0000259" key="1">
    <source>
        <dbReference type="SMART" id="SM01022"/>
    </source>
</evidence>
<sequence length="184" mass="21416">MRYLSILLILIFISCQNEPKKEVVTENDIDTSVYEIWDGYIKSNPDIKNKDLPESWFFHDNKADADRLAELTVRGKKKGTTSGLYKWYIEAEADLPHVGTNHIITDFEGKAKAIIKITNVDTIPFNQMTESLAILDMGVDDDPLQKWRKAHWNFFKRVMTENGEEPSEEMLVVFERFETVWIVK</sequence>
<dbReference type="InterPro" id="IPR015947">
    <property type="entry name" value="PUA-like_sf"/>
</dbReference>
<organism evidence="2 3">
    <name type="scientific">Maribacter ulvicola</name>
    <dbReference type="NCBI Taxonomy" id="228959"/>
    <lineage>
        <taxon>Bacteria</taxon>
        <taxon>Pseudomonadati</taxon>
        <taxon>Bacteroidota</taxon>
        <taxon>Flavobacteriia</taxon>
        <taxon>Flavobacteriales</taxon>
        <taxon>Flavobacteriaceae</taxon>
        <taxon>Maribacter</taxon>
    </lineage>
</organism>
<keyword evidence="3" id="KW-1185">Reference proteome</keyword>
<proteinExistence type="predicted"/>
<dbReference type="PIRSF" id="PIRSF021320">
    <property type="entry name" value="DUF984"/>
    <property type="match status" value="1"/>
</dbReference>